<organism evidence="1 2">
    <name type="scientific">Bacillus selenitireducens (strain ATCC 700615 / DSM 15326 / MLS10)</name>
    <dbReference type="NCBI Taxonomy" id="439292"/>
    <lineage>
        <taxon>Bacteria</taxon>
        <taxon>Bacillati</taxon>
        <taxon>Bacillota</taxon>
        <taxon>Bacilli</taxon>
        <taxon>Bacillales</taxon>
        <taxon>Bacillaceae</taxon>
        <taxon>Salisediminibacterium</taxon>
    </lineage>
</organism>
<dbReference type="EMBL" id="CP001791">
    <property type="protein sequence ID" value="ADH99118.1"/>
    <property type="molecule type" value="Genomic_DNA"/>
</dbReference>
<dbReference type="HOGENOM" id="CLU_1755174_0_0_9"/>
<evidence type="ECO:0000313" key="1">
    <source>
        <dbReference type="EMBL" id="ADH99118.1"/>
    </source>
</evidence>
<keyword evidence="2" id="KW-1185">Reference proteome</keyword>
<proteinExistence type="predicted"/>
<name>D6XTI2_BACIE</name>
<protein>
    <submittedName>
        <fullName evidence="1">Uncharacterized protein</fullName>
    </submittedName>
</protein>
<evidence type="ECO:0000313" key="2">
    <source>
        <dbReference type="Proteomes" id="UP000000271"/>
    </source>
</evidence>
<gene>
    <name evidence="1" type="ordered locus">Bsel_1608</name>
</gene>
<dbReference type="Proteomes" id="UP000000271">
    <property type="component" value="Chromosome"/>
</dbReference>
<reference evidence="1" key="1">
    <citation type="submission" date="2009-10" db="EMBL/GenBank/DDBJ databases">
        <title>Complete sequence of Bacillus selenitireducens MLS10.</title>
        <authorList>
            <consortium name="US DOE Joint Genome Institute"/>
            <person name="Lucas S."/>
            <person name="Copeland A."/>
            <person name="Lapidus A."/>
            <person name="Glavina del Rio T."/>
            <person name="Dalin E."/>
            <person name="Tice H."/>
            <person name="Bruce D."/>
            <person name="Goodwin L."/>
            <person name="Pitluck S."/>
            <person name="Sims D."/>
            <person name="Brettin T."/>
            <person name="Detter J.C."/>
            <person name="Han C."/>
            <person name="Larimer F."/>
            <person name="Land M."/>
            <person name="Hauser L."/>
            <person name="Kyrpides N."/>
            <person name="Ovchinnikova G."/>
            <person name="Stolz J."/>
        </authorList>
    </citation>
    <scope>NUCLEOTIDE SEQUENCE [LARGE SCALE GENOMIC DNA]</scope>
    <source>
        <strain evidence="1">MLS10</strain>
    </source>
</reference>
<dbReference type="STRING" id="439292.Bsel_1608"/>
<dbReference type="AlphaFoldDB" id="D6XTI2"/>
<accession>D6XTI2</accession>
<dbReference type="KEGG" id="bse:Bsel_1608"/>
<sequence length="148" mass="17383">MIAMNKSELLDVMRREVGMSYDRAVDRDDFLVRIMDAIHLLTGERATVSAYEYDTYGNNQLFYQRTSRRGQKTPLHFEGWTGLSEAGHIMCMKRNDCLNVMIPVMKDDRIHVRLTISIETADYEVTIEDFIFCEELIYFIQSKRSRLP</sequence>